<dbReference type="InterPro" id="IPR010499">
    <property type="entry name" value="AraC_E-bd"/>
</dbReference>
<dbReference type="PANTHER" id="PTHR40055:SF1">
    <property type="entry name" value="TRANSCRIPTIONAL REGULATOR YGIV-RELATED"/>
    <property type="match status" value="1"/>
</dbReference>
<dbReference type="SMART" id="SM00871">
    <property type="entry name" value="AraC_E_bind"/>
    <property type="match status" value="1"/>
</dbReference>
<dbReference type="Gene3D" id="3.20.80.10">
    <property type="entry name" value="Regulatory factor, effector binding domain"/>
    <property type="match status" value="1"/>
</dbReference>
<dbReference type="EMBL" id="CP071709">
    <property type="protein sequence ID" value="QVY60491.1"/>
    <property type="molecule type" value="Genomic_DNA"/>
</dbReference>
<dbReference type="SUPFAM" id="SSF55136">
    <property type="entry name" value="Probable bacterial effector-binding domain"/>
    <property type="match status" value="1"/>
</dbReference>
<dbReference type="Proteomes" id="UP000679247">
    <property type="component" value="Chromosome"/>
</dbReference>
<gene>
    <name evidence="2" type="ORF">J1899_15925</name>
</gene>
<reference evidence="2 3" key="1">
    <citation type="submission" date="2021-03" db="EMBL/GenBank/DDBJ databases">
        <title>The first data on the complete genome of the tetrodotoxin-producing bacterium.</title>
        <authorList>
            <person name="Melnikova D.I."/>
            <person name="Nijland R."/>
            <person name="Magarlamov T.Y."/>
        </authorList>
    </citation>
    <scope>NUCLEOTIDE SEQUENCE [LARGE SCALE GENOMIC DNA]</scope>
    <source>
        <strain evidence="2 3">1839</strain>
    </source>
</reference>
<evidence type="ECO:0000313" key="3">
    <source>
        <dbReference type="Proteomes" id="UP000679247"/>
    </source>
</evidence>
<name>A0ABX8FAJ2_9BACI</name>
<evidence type="ECO:0000259" key="1">
    <source>
        <dbReference type="SMART" id="SM00871"/>
    </source>
</evidence>
<organism evidence="2 3">
    <name type="scientific">Cytobacillus gottheilii</name>
    <dbReference type="NCBI Taxonomy" id="859144"/>
    <lineage>
        <taxon>Bacteria</taxon>
        <taxon>Bacillati</taxon>
        <taxon>Bacillota</taxon>
        <taxon>Bacilli</taxon>
        <taxon>Bacillales</taxon>
        <taxon>Bacillaceae</taxon>
        <taxon>Cytobacillus</taxon>
    </lineage>
</organism>
<dbReference type="InterPro" id="IPR011256">
    <property type="entry name" value="Reg_factor_effector_dom_sf"/>
</dbReference>
<dbReference type="InterPro" id="IPR029442">
    <property type="entry name" value="GyrI-like"/>
</dbReference>
<dbReference type="Pfam" id="PF06445">
    <property type="entry name" value="GyrI-like"/>
    <property type="match status" value="1"/>
</dbReference>
<evidence type="ECO:0000313" key="2">
    <source>
        <dbReference type="EMBL" id="QVY60491.1"/>
    </source>
</evidence>
<dbReference type="PANTHER" id="PTHR40055">
    <property type="entry name" value="TRANSCRIPTIONAL REGULATOR YGIV-RELATED"/>
    <property type="match status" value="1"/>
</dbReference>
<dbReference type="InterPro" id="IPR050908">
    <property type="entry name" value="SmbC-like"/>
</dbReference>
<proteinExistence type="predicted"/>
<protein>
    <submittedName>
        <fullName evidence="2">GyrI-like domain-containing protein</fullName>
    </submittedName>
</protein>
<accession>A0ABX8FAJ2</accession>
<keyword evidence="3" id="KW-1185">Reference proteome</keyword>
<feature type="domain" description="AraC effector-binding" evidence="1">
    <location>
        <begin position="1"/>
        <end position="150"/>
    </location>
</feature>
<dbReference type="RefSeq" id="WP_214475158.1">
    <property type="nucleotide sequence ID" value="NZ_CANKUS010000010.1"/>
</dbReference>
<sequence>MKRKIENLPVARIAYIRHVGPYGMGNLEAMRRIKEWGRENGLMQGEGVIVGISHDDPGTTLPEHCRYDAGIVITEGVLLDDTVCGGVLLPGRYAIYEVEHTAEAVGKAWGMIFMDLTRDGLRVDMERPAFERYSEEKVERHLCEICVPVK</sequence>